<feature type="region of interest" description="Disordered" evidence="1">
    <location>
        <begin position="923"/>
        <end position="951"/>
    </location>
</feature>
<evidence type="ECO:0000256" key="1">
    <source>
        <dbReference type="SAM" id="MobiDB-lite"/>
    </source>
</evidence>
<protein>
    <submittedName>
        <fullName evidence="3">Protein kinase-like (PK-like)</fullName>
    </submittedName>
</protein>
<proteinExistence type="predicted"/>
<dbReference type="Pfam" id="PF00069">
    <property type="entry name" value="Pkinase"/>
    <property type="match status" value="1"/>
</dbReference>
<feature type="compositionally biased region" description="Polar residues" evidence="1">
    <location>
        <begin position="923"/>
        <end position="937"/>
    </location>
</feature>
<organism evidence="3 4">
    <name type="scientific">Apiospora saccharicola</name>
    <dbReference type="NCBI Taxonomy" id="335842"/>
    <lineage>
        <taxon>Eukaryota</taxon>
        <taxon>Fungi</taxon>
        <taxon>Dikarya</taxon>
        <taxon>Ascomycota</taxon>
        <taxon>Pezizomycotina</taxon>
        <taxon>Sordariomycetes</taxon>
        <taxon>Xylariomycetidae</taxon>
        <taxon>Amphisphaeriales</taxon>
        <taxon>Apiosporaceae</taxon>
        <taxon>Apiospora</taxon>
    </lineage>
</organism>
<feature type="domain" description="Protein kinase" evidence="2">
    <location>
        <begin position="237"/>
        <end position="541"/>
    </location>
</feature>
<evidence type="ECO:0000313" key="4">
    <source>
        <dbReference type="Proteomes" id="UP001446871"/>
    </source>
</evidence>
<dbReference type="EMBL" id="JAQQWM010000009">
    <property type="protein sequence ID" value="KAK8046124.1"/>
    <property type="molecule type" value="Genomic_DNA"/>
</dbReference>
<dbReference type="InterPro" id="IPR000719">
    <property type="entry name" value="Prot_kinase_dom"/>
</dbReference>
<reference evidence="3 4" key="1">
    <citation type="submission" date="2023-01" db="EMBL/GenBank/DDBJ databases">
        <title>Analysis of 21 Apiospora genomes using comparative genomics revels a genus with tremendous synthesis potential of carbohydrate active enzymes and secondary metabolites.</title>
        <authorList>
            <person name="Sorensen T."/>
        </authorList>
    </citation>
    <scope>NUCLEOTIDE SEQUENCE [LARGE SCALE GENOMIC DNA]</scope>
    <source>
        <strain evidence="3 4">CBS 83171</strain>
    </source>
</reference>
<dbReference type="PANTHER" id="PTHR24359:SF1">
    <property type="entry name" value="INHIBITOR OF NUCLEAR FACTOR KAPPA-B KINASE EPSILON SUBUNIT HOMOLOG 1-RELATED"/>
    <property type="match status" value="1"/>
</dbReference>
<dbReference type="SUPFAM" id="SSF56112">
    <property type="entry name" value="Protein kinase-like (PK-like)"/>
    <property type="match status" value="1"/>
</dbReference>
<evidence type="ECO:0000313" key="3">
    <source>
        <dbReference type="EMBL" id="KAK8046124.1"/>
    </source>
</evidence>
<dbReference type="PANTHER" id="PTHR24359">
    <property type="entry name" value="SERINE/THREONINE-PROTEIN KINASE SBK1"/>
    <property type="match status" value="1"/>
</dbReference>
<dbReference type="Gene3D" id="3.40.50.410">
    <property type="entry name" value="von Willebrand factor, type A domain"/>
    <property type="match status" value="1"/>
</dbReference>
<dbReference type="InterPro" id="IPR036465">
    <property type="entry name" value="vWFA_dom_sf"/>
</dbReference>
<dbReference type="SMART" id="SM00220">
    <property type="entry name" value="S_TKc"/>
    <property type="match status" value="1"/>
</dbReference>
<keyword evidence="4" id="KW-1185">Reference proteome</keyword>
<dbReference type="SUPFAM" id="SSF53300">
    <property type="entry name" value="vWA-like"/>
    <property type="match status" value="1"/>
</dbReference>
<gene>
    <name evidence="3" type="ORF">PG996_014188</name>
</gene>
<sequence>MRITESITRRTHRTYLNTPQPRPDMTLPLHNPQYPDYARQYDAAYQKFRTLRDLCTRKTHDGLREFALVDSLTRRLQAKPEDQNKSYLQCLLVHSTLSCGVKPPGLLLEELEHKYIRIFYILVDLGCPQLIPLFSAKGLNDNRLPMNLASIQEIEIGDDYSTRDDFHRLFLEKQYFWCPMIFDSDEGQYRGNQIIPICFREKIDTQRGRNVLSHSGAILWKIAVPEECVAPRVREKIEDAKVERHIGIGDNYDEACYYQLALKQFSMSNKDKFWKERDTANSLKKVYGVVQYFTWYQEGEGDEGPSQPFLNLVLELGEMDLYKTIRTRAPPVLRGEIKGIWESMFDISFALQYFHGLEIENTRFNACHGDIKPENILFVNDRFKLGDSGEATIEVDTASTTWMTQLGGTKTYASPEKYKPVLGSSQGASRQGRADEDIWSLGCVFSVVATWIILGADGVTQYSKVRQKARQRRVDIISDSFHDDNQVLPEVTAWHDYLRAAARQTDKISSRVLNLVDNYMLVGADSRKDATFIIKGFADHLSPDGTSDTGLPEEIGDILMEIEQEEIAQERHGPLSEELLCGYDAAWNRWAVGPLGYGDSDSASARELLSRHTMPTVQRLPQHKLRPSGSVYVPARTDCSESDDEVSLTPMPSAQYNIPHTEECDAPVSLFTLEKEIDDLQGGIWTRITRRNKSIRERKQAANDDELKDFFDNRDIIFLIDNAPSMAQHWKQVMFSARVLLRRVMDYDDDGIEMYFSQGDRKVQVKQKPRQKITNFEKAMKSVTPDPNSDPLMCCLPLALQYIFMESIRKPEKKHQTIFVFTDGIWEGGNESGVESVIKSHMQKMGWCKPEVVDQVQEQKPLSIEFIQFGHDPNGTLRLRHLDNDLVQEGYPDLIDTEPAAGDANKMILGSLDKAIDESRNTVNSFPSSIATPTSPNSPRPGSFGPYGAAP</sequence>
<feature type="region of interest" description="Disordered" evidence="1">
    <location>
        <begin position="1"/>
        <end position="26"/>
    </location>
</feature>
<dbReference type="InterPro" id="IPR011009">
    <property type="entry name" value="Kinase-like_dom_sf"/>
</dbReference>
<dbReference type="Gene3D" id="1.10.510.10">
    <property type="entry name" value="Transferase(Phosphotransferase) domain 1"/>
    <property type="match status" value="1"/>
</dbReference>
<name>A0ABR1THL7_9PEZI</name>
<accession>A0ABR1THL7</accession>
<dbReference type="Proteomes" id="UP001446871">
    <property type="component" value="Unassembled WGS sequence"/>
</dbReference>
<comment type="caution">
    <text evidence="3">The sequence shown here is derived from an EMBL/GenBank/DDBJ whole genome shotgun (WGS) entry which is preliminary data.</text>
</comment>
<evidence type="ECO:0000259" key="2">
    <source>
        <dbReference type="PROSITE" id="PS50011"/>
    </source>
</evidence>
<dbReference type="PROSITE" id="PS50011">
    <property type="entry name" value="PROTEIN_KINASE_DOM"/>
    <property type="match status" value="1"/>
</dbReference>